<dbReference type="RefSeq" id="WP_323337857.1">
    <property type="nucleotide sequence ID" value="NZ_JAYFSI010000027.1"/>
</dbReference>
<dbReference type="EMBL" id="JAYFSI010000027">
    <property type="protein sequence ID" value="MEA5367724.1"/>
    <property type="molecule type" value="Genomic_DNA"/>
</dbReference>
<dbReference type="Proteomes" id="UP001304298">
    <property type="component" value="Unassembled WGS sequence"/>
</dbReference>
<comment type="caution">
    <text evidence="1">The sequence shown here is derived from an EMBL/GenBank/DDBJ whole genome shotgun (WGS) entry which is preliminary data.</text>
</comment>
<name>A0ABU5RPB6_9PSEU</name>
<evidence type="ECO:0000313" key="1">
    <source>
        <dbReference type="EMBL" id="MEA5367724.1"/>
    </source>
</evidence>
<proteinExistence type="predicted"/>
<accession>A0ABU5RPB6</accession>
<protein>
    <submittedName>
        <fullName evidence="1">Uncharacterized protein</fullName>
    </submittedName>
</protein>
<sequence>MAESNEPEVVHLKGEGGGVFRFECPLPPDIEKAYAKQALVRVNEDGTPYVEDAEPAQLTPKEKLQAEARELGVDDSGTVPQITERVEKRRALIAQAAEVGVEATGTDEEITARIDAKLAE</sequence>
<reference evidence="1 2" key="1">
    <citation type="submission" date="2023-12" db="EMBL/GenBank/DDBJ databases">
        <title>Amycolatopsis sp. V23-08.</title>
        <authorList>
            <person name="Somphong A."/>
        </authorList>
    </citation>
    <scope>NUCLEOTIDE SEQUENCE [LARGE SCALE GENOMIC DNA]</scope>
    <source>
        <strain evidence="1 2">V23-08</strain>
    </source>
</reference>
<gene>
    <name evidence="1" type="ORF">VA596_49895</name>
</gene>
<evidence type="ECO:0000313" key="2">
    <source>
        <dbReference type="Proteomes" id="UP001304298"/>
    </source>
</evidence>
<organism evidence="1 2">
    <name type="scientific">Amycolatopsis heterodermiae</name>
    <dbReference type="NCBI Taxonomy" id="3110235"/>
    <lineage>
        <taxon>Bacteria</taxon>
        <taxon>Bacillati</taxon>
        <taxon>Actinomycetota</taxon>
        <taxon>Actinomycetes</taxon>
        <taxon>Pseudonocardiales</taxon>
        <taxon>Pseudonocardiaceae</taxon>
        <taxon>Amycolatopsis</taxon>
    </lineage>
</organism>
<keyword evidence="2" id="KW-1185">Reference proteome</keyword>